<feature type="compositionally biased region" description="Basic and acidic residues" evidence="1">
    <location>
        <begin position="75"/>
        <end position="100"/>
    </location>
</feature>
<dbReference type="EMBL" id="CADCUF010000219">
    <property type="protein sequence ID" value="CAA9344749.1"/>
    <property type="molecule type" value="Genomic_DNA"/>
</dbReference>
<feature type="region of interest" description="Disordered" evidence="1">
    <location>
        <begin position="72"/>
        <end position="100"/>
    </location>
</feature>
<feature type="compositionally biased region" description="Basic residues" evidence="1">
    <location>
        <begin position="31"/>
        <end position="48"/>
    </location>
</feature>
<proteinExistence type="predicted"/>
<accession>A0A6J4LXP7</accession>
<feature type="non-terminal residue" evidence="2">
    <location>
        <position position="1"/>
    </location>
</feature>
<sequence length="100" mass="10833">AASRLPRGALGALTGRPWLLALPEAAGRAVRGPRRGSRPPRRVQKHPRRGQDRGHAVAHVVVPRSGHRRLCAAGEDVRAPGRGPERRCDLRGRAPGRPDE</sequence>
<evidence type="ECO:0000256" key="1">
    <source>
        <dbReference type="SAM" id="MobiDB-lite"/>
    </source>
</evidence>
<name>A0A6J4LXP7_9ACTN</name>
<reference evidence="2" key="1">
    <citation type="submission" date="2020-02" db="EMBL/GenBank/DDBJ databases">
        <authorList>
            <person name="Meier V. D."/>
        </authorList>
    </citation>
    <scope>NUCLEOTIDE SEQUENCE</scope>
    <source>
        <strain evidence="2">AVDCRST_MAG24</strain>
    </source>
</reference>
<gene>
    <name evidence="2" type="ORF">AVDCRST_MAG24-1465</name>
</gene>
<organism evidence="2">
    <name type="scientific">uncultured Nocardioidaceae bacterium</name>
    <dbReference type="NCBI Taxonomy" id="253824"/>
    <lineage>
        <taxon>Bacteria</taxon>
        <taxon>Bacillati</taxon>
        <taxon>Actinomycetota</taxon>
        <taxon>Actinomycetes</taxon>
        <taxon>Propionibacteriales</taxon>
        <taxon>Nocardioidaceae</taxon>
        <taxon>environmental samples</taxon>
    </lineage>
</organism>
<feature type="non-terminal residue" evidence="2">
    <location>
        <position position="100"/>
    </location>
</feature>
<dbReference type="AlphaFoldDB" id="A0A6J4LXP7"/>
<feature type="region of interest" description="Disordered" evidence="1">
    <location>
        <begin position="27"/>
        <end position="58"/>
    </location>
</feature>
<evidence type="ECO:0000313" key="2">
    <source>
        <dbReference type="EMBL" id="CAA9344749.1"/>
    </source>
</evidence>
<protein>
    <submittedName>
        <fullName evidence="2">Uncharacterized protein</fullName>
    </submittedName>
</protein>